<evidence type="ECO:0000313" key="2">
    <source>
        <dbReference type="EMBL" id="MBS2545475.1"/>
    </source>
</evidence>
<proteinExistence type="predicted"/>
<dbReference type="RefSeq" id="WP_212007140.1">
    <property type="nucleotide sequence ID" value="NZ_JAAFYZ010000003.1"/>
</dbReference>
<comment type="caution">
    <text evidence="2">The sequence shown here is derived from an EMBL/GenBank/DDBJ whole genome shotgun (WGS) entry which is preliminary data.</text>
</comment>
<accession>A0ABS5KHL9</accession>
<reference evidence="2 3" key="1">
    <citation type="submission" date="2020-02" db="EMBL/GenBank/DDBJ databases">
        <title>Acidophilic actinobacteria isolated from forest soil.</title>
        <authorList>
            <person name="Golinska P."/>
        </authorList>
    </citation>
    <scope>NUCLEOTIDE SEQUENCE [LARGE SCALE GENOMIC DNA]</scope>
    <source>
        <strain evidence="2 3">NL8</strain>
    </source>
</reference>
<protein>
    <submittedName>
        <fullName evidence="2">IS3 family transposase</fullName>
    </submittedName>
</protein>
<keyword evidence="3" id="KW-1185">Reference proteome</keyword>
<evidence type="ECO:0000313" key="3">
    <source>
        <dbReference type="Proteomes" id="UP000730482"/>
    </source>
</evidence>
<sequence length="65" mass="7414">MVESFLAALQLELLDRQTRDTRQELAKAIFEYIDAWCYPHRRHSAIGMLSSVEFGQAHTAHAIVA</sequence>
<dbReference type="Pfam" id="PF13333">
    <property type="entry name" value="rve_2"/>
    <property type="match status" value="1"/>
</dbReference>
<evidence type="ECO:0000259" key="1">
    <source>
        <dbReference type="Pfam" id="PF13333"/>
    </source>
</evidence>
<feature type="domain" description="Integrase catalytic" evidence="1">
    <location>
        <begin position="3"/>
        <end position="55"/>
    </location>
</feature>
<dbReference type="EMBL" id="JAAFYZ010000003">
    <property type="protein sequence ID" value="MBS2545475.1"/>
    <property type="molecule type" value="Genomic_DNA"/>
</dbReference>
<name>A0ABS5KHL9_9ACTN</name>
<dbReference type="Proteomes" id="UP000730482">
    <property type="component" value="Unassembled WGS sequence"/>
</dbReference>
<dbReference type="InterPro" id="IPR001584">
    <property type="entry name" value="Integrase_cat-core"/>
</dbReference>
<organism evidence="2 3">
    <name type="scientific">Catenulispora pinistramenti</name>
    <dbReference type="NCBI Taxonomy" id="2705254"/>
    <lineage>
        <taxon>Bacteria</taxon>
        <taxon>Bacillati</taxon>
        <taxon>Actinomycetota</taxon>
        <taxon>Actinomycetes</taxon>
        <taxon>Catenulisporales</taxon>
        <taxon>Catenulisporaceae</taxon>
        <taxon>Catenulispora</taxon>
    </lineage>
</organism>
<gene>
    <name evidence="2" type="ORF">KGQ19_01195</name>
</gene>